<dbReference type="SUPFAM" id="SSF47413">
    <property type="entry name" value="lambda repressor-like DNA-binding domains"/>
    <property type="match status" value="1"/>
</dbReference>
<evidence type="ECO:0000313" key="3">
    <source>
        <dbReference type="EMBL" id="ADU26901.1"/>
    </source>
</evidence>
<proteinExistence type="predicted"/>
<dbReference type="SMART" id="SM00530">
    <property type="entry name" value="HTH_XRE"/>
    <property type="match status" value="1"/>
</dbReference>
<feature type="domain" description="HTH cro/C1-type" evidence="2">
    <location>
        <begin position="10"/>
        <end position="64"/>
    </location>
</feature>
<dbReference type="Pfam" id="PF01381">
    <property type="entry name" value="HTH_3"/>
    <property type="match status" value="1"/>
</dbReference>
<gene>
    <name evidence="3" type="ordered locus">Ethha_1363</name>
</gene>
<dbReference type="HOGENOM" id="CLU_056925_1_0_9"/>
<protein>
    <submittedName>
        <fullName evidence="3">Helix-turn-helix domain protein</fullName>
    </submittedName>
</protein>
<dbReference type="KEGG" id="eha:Ethha_1363"/>
<keyword evidence="4" id="KW-1185">Reference proteome</keyword>
<dbReference type="GO" id="GO:0003677">
    <property type="term" value="F:DNA binding"/>
    <property type="evidence" value="ECO:0007669"/>
    <property type="project" value="UniProtKB-KW"/>
</dbReference>
<dbReference type="PANTHER" id="PTHR46558">
    <property type="entry name" value="TRACRIPTIONAL REGULATORY PROTEIN-RELATED-RELATED"/>
    <property type="match status" value="1"/>
</dbReference>
<organism evidence="3 4">
    <name type="scientific">Ethanoligenens harbinense (strain DSM 18485 / JCM 12961 / CGMCC 1.5033 / YUAN-3)</name>
    <dbReference type="NCBI Taxonomy" id="663278"/>
    <lineage>
        <taxon>Bacteria</taxon>
        <taxon>Bacillati</taxon>
        <taxon>Bacillota</taxon>
        <taxon>Clostridia</taxon>
        <taxon>Eubacteriales</taxon>
        <taxon>Oscillospiraceae</taxon>
        <taxon>Ethanoligenens</taxon>
    </lineage>
</organism>
<reference evidence="3 4" key="1">
    <citation type="submission" date="2010-12" db="EMBL/GenBank/DDBJ databases">
        <title>Complete sequence of Ethanoligenens harbinense YUAN-3.</title>
        <authorList>
            <person name="Lucas S."/>
            <person name="Copeland A."/>
            <person name="Lapidus A."/>
            <person name="Cheng J.-F."/>
            <person name="Bruce D."/>
            <person name="Goodwin L."/>
            <person name="Pitluck S."/>
            <person name="Chertkov O."/>
            <person name="Misra M."/>
            <person name="Detter J.C."/>
            <person name="Han C."/>
            <person name="Tapia R."/>
            <person name="Land M."/>
            <person name="Hauser L."/>
            <person name="Jeffries C."/>
            <person name="Kyrpides N."/>
            <person name="Ivanova N."/>
            <person name="Mikhailova N."/>
            <person name="Wang A."/>
            <person name="Mouttaki H."/>
            <person name="He Z."/>
            <person name="Zhou J."/>
            <person name="Hemme C.L."/>
            <person name="Woyke T."/>
        </authorList>
    </citation>
    <scope>NUCLEOTIDE SEQUENCE [LARGE SCALE GENOMIC DNA]</scope>
    <source>
        <strain evidence="4">DSM 18485 / JCM 12961 / CGMCC 1.5033 / YUAN-3</strain>
    </source>
</reference>
<name>E6U6T4_ETHHY</name>
<evidence type="ECO:0000256" key="1">
    <source>
        <dbReference type="ARBA" id="ARBA00023125"/>
    </source>
</evidence>
<dbReference type="InterPro" id="IPR010982">
    <property type="entry name" value="Lambda_DNA-bd_dom_sf"/>
</dbReference>
<sequence length="373" mass="41794">MQTIQIGANIASLRKEKGVTQEELADYLGISKPAVSKWESGQSYPDILLLPRLAAYFNRTVDELLGYAAQMTVEEVKSLYIRLADAFADEPFDTVYARCEEAVKSHYACFRLLFAMAQLLVNHAPLAGAPDRVAAVYREASGLFLRVERESGETGLARQALSMRAFCALVLQQPDEAIKLLEGIEELSLSGDQLLAKAYAMQGETGKAKDVLQKYLYQNAAGLFGAFPDLMTCYADEPEKIDICLQKALALGDTFDFQDMHPGLYFTLYLTAAALYAALHQNDRALDLLEAYVDLLSRKDVFPLKLKGSAFFDRLEPYFQTLNLGTNVPRSNALICRDLKTTVTGNPAFQTLKDESRFRRIIRRLEHWEGDKR</sequence>
<evidence type="ECO:0000313" key="4">
    <source>
        <dbReference type="Proteomes" id="UP000001551"/>
    </source>
</evidence>
<dbReference type="STRING" id="663278.Ethha_1363"/>
<dbReference type="AlphaFoldDB" id="E6U6T4"/>
<dbReference type="EMBL" id="CP002400">
    <property type="protein sequence ID" value="ADU26901.1"/>
    <property type="molecule type" value="Genomic_DNA"/>
</dbReference>
<dbReference type="Proteomes" id="UP000001551">
    <property type="component" value="Chromosome"/>
</dbReference>
<dbReference type="eggNOG" id="COG1476">
    <property type="taxonomic scope" value="Bacteria"/>
</dbReference>
<keyword evidence="1" id="KW-0238">DNA-binding</keyword>
<dbReference type="PROSITE" id="PS50943">
    <property type="entry name" value="HTH_CROC1"/>
    <property type="match status" value="1"/>
</dbReference>
<dbReference type="RefSeq" id="WP_013485256.1">
    <property type="nucleotide sequence ID" value="NC_014828.1"/>
</dbReference>
<dbReference type="CDD" id="cd00093">
    <property type="entry name" value="HTH_XRE"/>
    <property type="match status" value="1"/>
</dbReference>
<accession>E6U6T4</accession>
<evidence type="ECO:0000259" key="2">
    <source>
        <dbReference type="PROSITE" id="PS50943"/>
    </source>
</evidence>
<dbReference type="PANTHER" id="PTHR46558:SF11">
    <property type="entry name" value="HTH-TYPE TRANSCRIPTIONAL REGULATOR XRE"/>
    <property type="match status" value="1"/>
</dbReference>
<dbReference type="Gene3D" id="1.10.260.40">
    <property type="entry name" value="lambda repressor-like DNA-binding domains"/>
    <property type="match status" value="1"/>
</dbReference>
<dbReference type="InterPro" id="IPR001387">
    <property type="entry name" value="Cro/C1-type_HTH"/>
</dbReference>